<feature type="domain" description="TadE-like" evidence="2">
    <location>
        <begin position="27"/>
        <end position="69"/>
    </location>
</feature>
<evidence type="ECO:0000313" key="4">
    <source>
        <dbReference type="Proteomes" id="UP001222118"/>
    </source>
</evidence>
<proteinExistence type="predicted"/>
<evidence type="ECO:0000259" key="2">
    <source>
        <dbReference type="Pfam" id="PF07811"/>
    </source>
</evidence>
<keyword evidence="4" id="KW-1185">Reference proteome</keyword>
<dbReference type="RefSeq" id="WP_282212289.1">
    <property type="nucleotide sequence ID" value="NZ_CP118247.1"/>
</dbReference>
<accession>A0ABY7YZL8</accession>
<evidence type="ECO:0000313" key="3">
    <source>
        <dbReference type="EMBL" id="WDR06776.1"/>
    </source>
</evidence>
<dbReference type="EMBL" id="CP118247">
    <property type="protein sequence ID" value="WDR06776.1"/>
    <property type="molecule type" value="Genomic_DNA"/>
</dbReference>
<keyword evidence="1" id="KW-0472">Membrane</keyword>
<evidence type="ECO:0000256" key="1">
    <source>
        <dbReference type="SAM" id="Phobius"/>
    </source>
</evidence>
<dbReference type="InterPro" id="IPR012495">
    <property type="entry name" value="TadE-like_dom"/>
</dbReference>
<protein>
    <submittedName>
        <fullName evidence="3">Pilus assembly protein</fullName>
    </submittedName>
</protein>
<dbReference type="Pfam" id="PF07811">
    <property type="entry name" value="TadE"/>
    <property type="match status" value="1"/>
</dbReference>
<name>A0ABY7YZL8_9HYPH</name>
<reference evidence="3 4" key="1">
    <citation type="submission" date="2023-02" db="EMBL/GenBank/DDBJ databases">
        <title>Devosia chondri sp. nov., isolated from the phycosphere of marine algae.</title>
        <authorList>
            <person name="Kim J.M."/>
            <person name="Lee J.K."/>
            <person name="Choi B.J."/>
            <person name="Bayburt H."/>
            <person name="Jeon C.O."/>
        </authorList>
    </citation>
    <scope>NUCLEOTIDE SEQUENCE [LARGE SCALE GENOMIC DNA]</scope>
    <source>
        <strain evidence="3 4">G2-5</strain>
    </source>
</reference>
<dbReference type="Proteomes" id="UP001222118">
    <property type="component" value="Chromosome"/>
</dbReference>
<feature type="transmembrane region" description="Helical" evidence="1">
    <location>
        <begin position="28"/>
        <end position="48"/>
    </location>
</feature>
<sequence>MVKSLSSARRGVFARLVRRSFVRDTSGATAIEFGILALPFFAIIGAILETSLVFLSGQILDSAVSDASRQIRTGQAVNATFGVGEFRNLICGGLYGLFDCSALNIRVSTISDFSSAVVTLPVNAACTSSCTWTTPDTYGPGSGSSTIMVQVYYKWPIILDFGGGLSLADLPDRTRLLATVRVFRNEPF</sequence>
<keyword evidence="1" id="KW-0812">Transmembrane</keyword>
<gene>
    <name evidence="3" type="ORF">PSQ90_04815</name>
</gene>
<keyword evidence="1" id="KW-1133">Transmembrane helix</keyword>
<organism evidence="3 4">
    <name type="scientific">Devosia rhodophyticola</name>
    <dbReference type="NCBI Taxonomy" id="3026423"/>
    <lineage>
        <taxon>Bacteria</taxon>
        <taxon>Pseudomonadati</taxon>
        <taxon>Pseudomonadota</taxon>
        <taxon>Alphaproteobacteria</taxon>
        <taxon>Hyphomicrobiales</taxon>
        <taxon>Devosiaceae</taxon>
        <taxon>Devosia</taxon>
    </lineage>
</organism>